<feature type="transmembrane region" description="Helical" evidence="21">
    <location>
        <begin position="139"/>
        <end position="156"/>
    </location>
</feature>
<dbReference type="GO" id="GO:0015648">
    <property type="term" value="F:lipid-linked peptidoglycan transporter activity"/>
    <property type="evidence" value="ECO:0007669"/>
    <property type="project" value="TreeGrafter"/>
</dbReference>
<evidence type="ECO:0000256" key="10">
    <source>
        <dbReference type="ARBA" id="ARBA00022989"/>
    </source>
</evidence>
<reference evidence="22 23" key="1">
    <citation type="submission" date="2017-02" db="EMBL/GenBank/DDBJ databases">
        <title>Draft genome sequence of Moraxella lincolnii CCUG 9405T type strain.</title>
        <authorList>
            <person name="Salva-Serra F."/>
            <person name="Engstrom-Jakobsson H."/>
            <person name="Thorell K."/>
            <person name="Jaen-Luchoro D."/>
            <person name="Gonzales-Siles L."/>
            <person name="Karlsson R."/>
            <person name="Yazdan S."/>
            <person name="Boulund F."/>
            <person name="Johnning A."/>
            <person name="Engstrand L."/>
            <person name="Kristiansson E."/>
            <person name="Moore E."/>
        </authorList>
    </citation>
    <scope>NUCLEOTIDE SEQUENCE [LARGE SCALE GENOMIC DNA]</scope>
    <source>
        <strain evidence="22 23">CCUG 9405</strain>
    </source>
</reference>
<feature type="transmembrane region" description="Helical" evidence="21">
    <location>
        <begin position="336"/>
        <end position="357"/>
    </location>
</feature>
<keyword evidence="3" id="KW-1003">Cell membrane</keyword>
<feature type="transmembrane region" description="Helical" evidence="21">
    <location>
        <begin position="269"/>
        <end position="291"/>
    </location>
</feature>
<comment type="pathway">
    <text evidence="2">Cell wall biogenesis; peptidoglycan biosynthesis.</text>
</comment>
<comment type="caution">
    <text evidence="22">The sequence shown here is derived from an EMBL/GenBank/DDBJ whole genome shotgun (WGS) entry which is preliminary data.</text>
</comment>
<name>A0A1T0CJR1_9GAMM</name>
<evidence type="ECO:0000256" key="5">
    <source>
        <dbReference type="ARBA" id="ARBA00022676"/>
    </source>
</evidence>
<keyword evidence="23" id="KW-1185">Reference proteome</keyword>
<dbReference type="PANTHER" id="PTHR30474:SF2">
    <property type="entry name" value="PEPTIDOGLYCAN GLYCOSYLTRANSFERASE FTSW-RELATED"/>
    <property type="match status" value="1"/>
</dbReference>
<dbReference type="PANTHER" id="PTHR30474">
    <property type="entry name" value="CELL CYCLE PROTEIN"/>
    <property type="match status" value="1"/>
</dbReference>
<comment type="similarity">
    <text evidence="16">Belongs to the SEDS family. FtsW subfamily.</text>
</comment>
<dbReference type="AlphaFoldDB" id="A0A1T0CJR1"/>
<evidence type="ECO:0000256" key="17">
    <source>
        <dbReference type="ARBA" id="ARBA00041185"/>
    </source>
</evidence>
<evidence type="ECO:0000256" key="15">
    <source>
        <dbReference type="ARBA" id="ARBA00033270"/>
    </source>
</evidence>
<evidence type="ECO:0000256" key="14">
    <source>
        <dbReference type="ARBA" id="ARBA00032370"/>
    </source>
</evidence>
<evidence type="ECO:0000256" key="11">
    <source>
        <dbReference type="ARBA" id="ARBA00023136"/>
    </source>
</evidence>
<evidence type="ECO:0000256" key="12">
    <source>
        <dbReference type="ARBA" id="ARBA00023306"/>
    </source>
</evidence>
<proteinExistence type="inferred from homology"/>
<dbReference type="GO" id="GO:0009252">
    <property type="term" value="P:peptidoglycan biosynthetic process"/>
    <property type="evidence" value="ECO:0007669"/>
    <property type="project" value="UniProtKB-KW"/>
</dbReference>
<dbReference type="NCBIfam" id="TIGR02614">
    <property type="entry name" value="ftsW"/>
    <property type="match status" value="1"/>
</dbReference>
<evidence type="ECO:0000256" key="1">
    <source>
        <dbReference type="ARBA" id="ARBA00004651"/>
    </source>
</evidence>
<evidence type="ECO:0000313" key="23">
    <source>
        <dbReference type="Proteomes" id="UP000191094"/>
    </source>
</evidence>
<accession>A0A1T0CJR1</accession>
<organism evidence="22 23">
    <name type="scientific">Lwoffella lincolnii</name>
    <dbReference type="NCBI Taxonomy" id="90241"/>
    <lineage>
        <taxon>Bacteria</taxon>
        <taxon>Pseudomonadati</taxon>
        <taxon>Pseudomonadota</taxon>
        <taxon>Gammaproteobacteria</taxon>
        <taxon>Moraxellales</taxon>
        <taxon>Moraxellaceae</taxon>
        <taxon>Lwoffella</taxon>
    </lineage>
</organism>
<dbReference type="OrthoDB" id="9768187at2"/>
<feature type="transmembrane region" description="Helical" evidence="21">
    <location>
        <begin position="75"/>
        <end position="94"/>
    </location>
</feature>
<feature type="transmembrane region" description="Helical" evidence="21">
    <location>
        <begin position="106"/>
        <end position="127"/>
    </location>
</feature>
<dbReference type="InterPro" id="IPR013437">
    <property type="entry name" value="FtsW"/>
</dbReference>
<feature type="transmembrane region" description="Helical" evidence="21">
    <location>
        <begin position="183"/>
        <end position="202"/>
    </location>
</feature>
<dbReference type="EMBL" id="MUYT01000002">
    <property type="protein sequence ID" value="OOS22587.1"/>
    <property type="molecule type" value="Genomic_DNA"/>
</dbReference>
<gene>
    <name evidence="22" type="ORF">B0682_01590</name>
</gene>
<evidence type="ECO:0000256" key="16">
    <source>
        <dbReference type="ARBA" id="ARBA00038053"/>
    </source>
</evidence>
<evidence type="ECO:0000313" key="22">
    <source>
        <dbReference type="EMBL" id="OOS22587.1"/>
    </source>
</evidence>
<keyword evidence="4" id="KW-0132">Cell division</keyword>
<evidence type="ECO:0000256" key="18">
    <source>
        <dbReference type="ARBA" id="ARBA00041418"/>
    </source>
</evidence>
<dbReference type="GO" id="GO:0071555">
    <property type="term" value="P:cell wall organization"/>
    <property type="evidence" value="ECO:0007669"/>
    <property type="project" value="UniProtKB-KW"/>
</dbReference>
<keyword evidence="12" id="KW-0131">Cell cycle</keyword>
<feature type="transmembrane region" description="Helical" evidence="21">
    <location>
        <begin position="42"/>
        <end position="63"/>
    </location>
</feature>
<dbReference type="GO" id="GO:0051301">
    <property type="term" value="P:cell division"/>
    <property type="evidence" value="ECO:0007669"/>
    <property type="project" value="UniProtKB-KW"/>
</dbReference>
<evidence type="ECO:0000256" key="6">
    <source>
        <dbReference type="ARBA" id="ARBA00022679"/>
    </source>
</evidence>
<evidence type="ECO:0000256" key="19">
    <source>
        <dbReference type="ARBA" id="ARBA00044770"/>
    </source>
</evidence>
<dbReference type="InterPro" id="IPR001182">
    <property type="entry name" value="FtsW/RodA"/>
</dbReference>
<dbReference type="Pfam" id="PF01098">
    <property type="entry name" value="FTSW_RODA_SPOVE"/>
    <property type="match status" value="1"/>
</dbReference>
<evidence type="ECO:0000256" key="3">
    <source>
        <dbReference type="ARBA" id="ARBA00022475"/>
    </source>
</evidence>
<keyword evidence="13" id="KW-0961">Cell wall biogenesis/degradation</keyword>
<dbReference type="STRING" id="90241.B0682_01590"/>
<dbReference type="GO" id="GO:0008955">
    <property type="term" value="F:peptidoglycan glycosyltransferase activity"/>
    <property type="evidence" value="ECO:0007669"/>
    <property type="project" value="UniProtKB-EC"/>
</dbReference>
<evidence type="ECO:0000256" key="9">
    <source>
        <dbReference type="ARBA" id="ARBA00022984"/>
    </source>
</evidence>
<keyword evidence="10 21" id="KW-1133">Transmembrane helix</keyword>
<evidence type="ECO:0000256" key="2">
    <source>
        <dbReference type="ARBA" id="ARBA00004752"/>
    </source>
</evidence>
<feature type="transmembrane region" description="Helical" evidence="21">
    <location>
        <begin position="162"/>
        <end position="178"/>
    </location>
</feature>
<keyword evidence="6" id="KW-0808">Transferase</keyword>
<dbReference type="GO" id="GO:0032153">
    <property type="term" value="C:cell division site"/>
    <property type="evidence" value="ECO:0007669"/>
    <property type="project" value="TreeGrafter"/>
</dbReference>
<dbReference type="Proteomes" id="UP000191094">
    <property type="component" value="Unassembled WGS sequence"/>
</dbReference>
<evidence type="ECO:0000256" key="7">
    <source>
        <dbReference type="ARBA" id="ARBA00022692"/>
    </source>
</evidence>
<keyword evidence="9" id="KW-0573">Peptidoglycan synthesis</keyword>
<keyword evidence="8" id="KW-0133">Cell shape</keyword>
<sequence length="374" mass="41352">MPSARAVMLSCVACLLVLSLLMVTSASIPFTLHHEALTQLHFFWRQLSYILVGMVAAYVVTFVPLKWVFNLTLEVFALLFVMVLLVMTLLTTPINGAKRWLDLGIINLQAAELAKLAIIVFTANFVVRRSSEVRESWGGVVRLFLISGTMFAIILAQPDFGSVVIITGCMLAIFYVAGAPIGLYIGMIIMTVFLFATAIYFSDYRSIRAMSFLDPFDDLSGSDYQLSRSLIAFGRGEWHGVGYGNSIQKLSYLPEAHTDFVLAITGEELGFFGVGLVLMLQATLVASMMRISITALKRNQMRISYMAFGFAIMFVGQTVVNAGMNMGLMPTKGLTMPFFSFGGTSMVVCLIIIGMIYRMSKESDIIKVDDCRNY</sequence>
<evidence type="ECO:0000256" key="20">
    <source>
        <dbReference type="ARBA" id="ARBA00049902"/>
    </source>
</evidence>
<evidence type="ECO:0000256" key="8">
    <source>
        <dbReference type="ARBA" id="ARBA00022960"/>
    </source>
</evidence>
<dbReference type="GO" id="GO:0005886">
    <property type="term" value="C:plasma membrane"/>
    <property type="evidence" value="ECO:0007669"/>
    <property type="project" value="UniProtKB-SubCell"/>
</dbReference>
<evidence type="ECO:0000256" key="13">
    <source>
        <dbReference type="ARBA" id="ARBA00023316"/>
    </source>
</evidence>
<evidence type="ECO:0000256" key="21">
    <source>
        <dbReference type="SAM" id="Phobius"/>
    </source>
</evidence>
<evidence type="ECO:0000256" key="4">
    <source>
        <dbReference type="ARBA" id="ARBA00022618"/>
    </source>
</evidence>
<feature type="transmembrane region" description="Helical" evidence="21">
    <location>
        <begin position="303"/>
        <end position="324"/>
    </location>
</feature>
<dbReference type="GO" id="GO:0008360">
    <property type="term" value="P:regulation of cell shape"/>
    <property type="evidence" value="ECO:0007669"/>
    <property type="project" value="UniProtKB-KW"/>
</dbReference>
<keyword evidence="7 21" id="KW-0812">Transmembrane</keyword>
<protein>
    <recommendedName>
        <fullName evidence="17">Probable peptidoglycan glycosyltransferase FtsW</fullName>
        <ecNumber evidence="19">2.4.99.28</ecNumber>
    </recommendedName>
    <alternativeName>
        <fullName evidence="18">Cell division protein FtsW</fullName>
    </alternativeName>
    <alternativeName>
        <fullName evidence="15">Cell wall polymerase</fullName>
    </alternativeName>
    <alternativeName>
        <fullName evidence="14">Peptidoglycan polymerase</fullName>
    </alternativeName>
</protein>
<dbReference type="EC" id="2.4.99.28" evidence="19"/>
<comment type="subcellular location">
    <subcellularLocation>
        <location evidence="1">Cell membrane</location>
        <topology evidence="1">Multi-pass membrane protein</topology>
    </subcellularLocation>
</comment>
<keyword evidence="11 21" id="KW-0472">Membrane</keyword>
<comment type="catalytic activity">
    <reaction evidence="20">
        <text>[GlcNAc-(1-&gt;4)-Mur2Ac(oyl-L-Ala-gamma-D-Glu-L-Lys-D-Ala-D-Ala)](n)-di-trans,octa-cis-undecaprenyl diphosphate + beta-D-GlcNAc-(1-&gt;4)-Mur2Ac(oyl-L-Ala-gamma-D-Glu-L-Lys-D-Ala-D-Ala)-di-trans,octa-cis-undecaprenyl diphosphate = [GlcNAc-(1-&gt;4)-Mur2Ac(oyl-L-Ala-gamma-D-Glu-L-Lys-D-Ala-D-Ala)](n+1)-di-trans,octa-cis-undecaprenyl diphosphate + di-trans,octa-cis-undecaprenyl diphosphate + H(+)</text>
        <dbReference type="Rhea" id="RHEA:23708"/>
        <dbReference type="Rhea" id="RHEA-COMP:9602"/>
        <dbReference type="Rhea" id="RHEA-COMP:9603"/>
        <dbReference type="ChEBI" id="CHEBI:15378"/>
        <dbReference type="ChEBI" id="CHEBI:58405"/>
        <dbReference type="ChEBI" id="CHEBI:60033"/>
        <dbReference type="ChEBI" id="CHEBI:78435"/>
        <dbReference type="EC" id="2.4.99.28"/>
    </reaction>
</comment>
<keyword evidence="5" id="KW-0328">Glycosyltransferase</keyword>